<evidence type="ECO:0000256" key="4">
    <source>
        <dbReference type="ARBA" id="ARBA00012438"/>
    </source>
</evidence>
<evidence type="ECO:0000259" key="17">
    <source>
        <dbReference type="PROSITE" id="PS50112"/>
    </source>
</evidence>
<dbReference type="EC" id="2.7.13.3" evidence="4"/>
<evidence type="ECO:0000259" key="16">
    <source>
        <dbReference type="PROSITE" id="PS50109"/>
    </source>
</evidence>
<dbReference type="GO" id="GO:0000155">
    <property type="term" value="F:phosphorelay sensor kinase activity"/>
    <property type="evidence" value="ECO:0007669"/>
    <property type="project" value="InterPro"/>
</dbReference>
<dbReference type="InterPro" id="IPR003660">
    <property type="entry name" value="HAMP_dom"/>
</dbReference>
<keyword evidence="7 19" id="KW-0808">Transferase</keyword>
<evidence type="ECO:0000256" key="15">
    <source>
        <dbReference type="SAM" id="Phobius"/>
    </source>
</evidence>
<dbReference type="CDD" id="cd00082">
    <property type="entry name" value="HisKA"/>
    <property type="match status" value="1"/>
</dbReference>
<keyword evidence="11" id="KW-0067">ATP-binding</keyword>
<dbReference type="Gene3D" id="6.10.340.10">
    <property type="match status" value="1"/>
</dbReference>
<feature type="transmembrane region" description="Helical" evidence="15">
    <location>
        <begin position="149"/>
        <end position="168"/>
    </location>
</feature>
<reference evidence="19 20" key="1">
    <citation type="submission" date="2009-06" db="EMBL/GenBank/DDBJ databases">
        <title>The draft genome of Clostridium carboxidivorans P7.</title>
        <authorList>
            <consortium name="US DOE Joint Genome Institute (JGI-PGF)"/>
            <person name="Lucas S."/>
            <person name="Copeland A."/>
            <person name="Lapidus A."/>
            <person name="Glavina del Rio T."/>
            <person name="Tice H."/>
            <person name="Bruce D."/>
            <person name="Goodwin L."/>
            <person name="Pitluck S."/>
            <person name="Larimer F."/>
            <person name="Land M.L."/>
            <person name="Hauser L."/>
            <person name="Hemme C.L."/>
        </authorList>
    </citation>
    <scope>NUCLEOTIDE SEQUENCE [LARGE SCALE GENOMIC DNA]</scope>
    <source>
        <strain evidence="19 20">P7</strain>
    </source>
</reference>
<evidence type="ECO:0000256" key="11">
    <source>
        <dbReference type="ARBA" id="ARBA00022840"/>
    </source>
</evidence>
<dbReference type="GO" id="GO:0005886">
    <property type="term" value="C:plasma membrane"/>
    <property type="evidence" value="ECO:0007669"/>
    <property type="project" value="UniProtKB-SubCell"/>
</dbReference>
<evidence type="ECO:0000256" key="12">
    <source>
        <dbReference type="ARBA" id="ARBA00022989"/>
    </source>
</evidence>
<feature type="domain" description="HAMP" evidence="18">
    <location>
        <begin position="173"/>
        <end position="225"/>
    </location>
</feature>
<organism evidence="19 20">
    <name type="scientific">Clostridium carboxidivorans P7</name>
    <dbReference type="NCBI Taxonomy" id="536227"/>
    <lineage>
        <taxon>Bacteria</taxon>
        <taxon>Bacillati</taxon>
        <taxon>Bacillota</taxon>
        <taxon>Clostridia</taxon>
        <taxon>Eubacteriales</taxon>
        <taxon>Clostridiaceae</taxon>
        <taxon>Clostridium</taxon>
    </lineage>
</organism>
<evidence type="ECO:0000256" key="13">
    <source>
        <dbReference type="ARBA" id="ARBA00023012"/>
    </source>
</evidence>
<dbReference type="InterPro" id="IPR050351">
    <property type="entry name" value="BphY/WalK/GraS-like"/>
</dbReference>
<keyword evidence="8 15" id="KW-0812">Transmembrane</keyword>
<dbReference type="Gene3D" id="3.30.565.10">
    <property type="entry name" value="Histidine kinase-like ATPase, C-terminal domain"/>
    <property type="match status" value="1"/>
</dbReference>
<evidence type="ECO:0000256" key="10">
    <source>
        <dbReference type="ARBA" id="ARBA00022777"/>
    </source>
</evidence>
<dbReference type="FunFam" id="3.30.565.10:FF:000023">
    <property type="entry name" value="PAS domain-containing sensor histidine kinase"/>
    <property type="match status" value="1"/>
</dbReference>
<dbReference type="eggNOG" id="COG5002">
    <property type="taxonomic scope" value="Bacteria"/>
</dbReference>
<dbReference type="InterPro" id="IPR035965">
    <property type="entry name" value="PAS-like_dom_sf"/>
</dbReference>
<dbReference type="AlphaFoldDB" id="C6PUY9"/>
<keyword evidence="9" id="KW-0547">Nucleotide-binding</keyword>
<dbReference type="PROSITE" id="PS50885">
    <property type="entry name" value="HAMP"/>
    <property type="match status" value="1"/>
</dbReference>
<keyword evidence="20" id="KW-1185">Reference proteome</keyword>
<dbReference type="Pfam" id="PF13188">
    <property type="entry name" value="PAS_8"/>
    <property type="match status" value="1"/>
</dbReference>
<dbReference type="InterPro" id="IPR003661">
    <property type="entry name" value="HisK_dim/P_dom"/>
</dbReference>
<dbReference type="Pfam" id="PF00512">
    <property type="entry name" value="HisKA"/>
    <property type="match status" value="1"/>
</dbReference>
<dbReference type="GO" id="GO:0005524">
    <property type="term" value="F:ATP binding"/>
    <property type="evidence" value="ECO:0007669"/>
    <property type="project" value="UniProtKB-KW"/>
</dbReference>
<dbReference type="CDD" id="cd00075">
    <property type="entry name" value="HATPase"/>
    <property type="match status" value="1"/>
</dbReference>
<dbReference type="Pfam" id="PF00672">
    <property type="entry name" value="HAMP"/>
    <property type="match status" value="1"/>
</dbReference>
<keyword evidence="12 15" id="KW-1133">Transmembrane helix</keyword>
<accession>C6PUY9</accession>
<feature type="domain" description="Histidine kinase" evidence="16">
    <location>
        <begin position="348"/>
        <end position="561"/>
    </location>
</feature>
<gene>
    <name evidence="19" type="ORF">CcarbDRAFT_2606</name>
</gene>
<dbReference type="NCBIfam" id="TIGR00229">
    <property type="entry name" value="sensory_box"/>
    <property type="match status" value="1"/>
</dbReference>
<evidence type="ECO:0000256" key="8">
    <source>
        <dbReference type="ARBA" id="ARBA00022692"/>
    </source>
</evidence>
<evidence type="ECO:0000256" key="9">
    <source>
        <dbReference type="ARBA" id="ARBA00022741"/>
    </source>
</evidence>
<dbReference type="Pfam" id="PF02518">
    <property type="entry name" value="HATPase_c"/>
    <property type="match status" value="1"/>
</dbReference>
<dbReference type="InterPro" id="IPR004358">
    <property type="entry name" value="Sig_transdc_His_kin-like_C"/>
</dbReference>
<dbReference type="PRINTS" id="PR00344">
    <property type="entry name" value="BCTRLSENSOR"/>
</dbReference>
<dbReference type="SUPFAM" id="SSF55874">
    <property type="entry name" value="ATPase domain of HSP90 chaperone/DNA topoisomerase II/histidine kinase"/>
    <property type="match status" value="1"/>
</dbReference>
<comment type="subcellular location">
    <subcellularLocation>
        <location evidence="2">Cell membrane</location>
    </subcellularLocation>
    <subcellularLocation>
        <location evidence="3">Membrane raft</location>
        <topology evidence="3">Multi-pass membrane protein</topology>
    </subcellularLocation>
</comment>
<dbReference type="CDD" id="cd06225">
    <property type="entry name" value="HAMP"/>
    <property type="match status" value="1"/>
</dbReference>
<dbReference type="Gene3D" id="1.10.287.130">
    <property type="match status" value="1"/>
</dbReference>
<dbReference type="OrthoDB" id="9813151at2"/>
<dbReference type="SMART" id="SM00388">
    <property type="entry name" value="HisKA"/>
    <property type="match status" value="1"/>
</dbReference>
<dbReference type="SMART" id="SM00387">
    <property type="entry name" value="HATPase_c"/>
    <property type="match status" value="1"/>
</dbReference>
<proteinExistence type="predicted"/>
<dbReference type="PROSITE" id="PS50109">
    <property type="entry name" value="HIS_KIN"/>
    <property type="match status" value="1"/>
</dbReference>
<dbReference type="SMART" id="SM00304">
    <property type="entry name" value="HAMP"/>
    <property type="match status" value="1"/>
</dbReference>
<evidence type="ECO:0000256" key="1">
    <source>
        <dbReference type="ARBA" id="ARBA00000085"/>
    </source>
</evidence>
<keyword evidence="5" id="KW-1003">Cell membrane</keyword>
<dbReference type="InterPro" id="IPR036890">
    <property type="entry name" value="HATPase_C_sf"/>
</dbReference>
<dbReference type="GO" id="GO:0045121">
    <property type="term" value="C:membrane raft"/>
    <property type="evidence" value="ECO:0007669"/>
    <property type="project" value="UniProtKB-SubCell"/>
</dbReference>
<evidence type="ECO:0000313" key="19">
    <source>
        <dbReference type="EMBL" id="EET86966.1"/>
    </source>
</evidence>
<dbReference type="CDD" id="cd00130">
    <property type="entry name" value="PAS"/>
    <property type="match status" value="1"/>
</dbReference>
<keyword evidence="14 15" id="KW-0472">Membrane</keyword>
<evidence type="ECO:0000256" key="6">
    <source>
        <dbReference type="ARBA" id="ARBA00022553"/>
    </source>
</evidence>
<keyword evidence="13" id="KW-0902">Two-component regulatory system</keyword>
<evidence type="ECO:0000313" key="20">
    <source>
        <dbReference type="Proteomes" id="UP000004198"/>
    </source>
</evidence>
<feature type="domain" description="PAS" evidence="17">
    <location>
        <begin position="230"/>
        <end position="268"/>
    </location>
</feature>
<evidence type="ECO:0000256" key="5">
    <source>
        <dbReference type="ARBA" id="ARBA00022475"/>
    </source>
</evidence>
<dbReference type="Proteomes" id="UP000004198">
    <property type="component" value="Unassembled WGS sequence"/>
</dbReference>
<comment type="caution">
    <text evidence="19">The sequence shown here is derived from an EMBL/GenBank/DDBJ whole genome shotgun (WGS) entry which is preliminary data.</text>
</comment>
<keyword evidence="6" id="KW-0597">Phosphoprotein</keyword>
<dbReference type="SUPFAM" id="SSF47384">
    <property type="entry name" value="Homodimeric domain of signal transducing histidine kinase"/>
    <property type="match status" value="1"/>
</dbReference>
<dbReference type="SUPFAM" id="SSF158472">
    <property type="entry name" value="HAMP domain-like"/>
    <property type="match status" value="1"/>
</dbReference>
<sequence>MITMLITLLLTFSIVTTLFVIIENYQYMQNTKENLRINNQIVVNVLKTEGLNNKNFSFKNNFKNDVIRETLIDKKGKVLSDTIADAETMDNHNERKEVKDARKYGTGYSTRYSATLGKKTLYFATAVDNGYVIRSAIAMQIIKGIEMSYLKYYIIAMMFSIMVSIIFASKLSHTIVKPIKELEFTTSSIASGKLDKRVKISSKDEIGQLGITFNNMADKLNSTLNDVLDKQNKLEAILKSMDSGVIAVDVNYKIIMINPYAKKIFGINGDIIGENLMDNIRDFEFEDVFKNTDEDYVEIKILWPKERNLRIRTADIINVREKIGTVAVVQDITDIKRLENMRTQFVANVSHELKTPLTSIKGFAETLRYVDDFKNKEKFLNIINDEADRLTRLINDTLTLSHIESSIENKEEEIDVNFIIKDVCCLVKNSAEKKNIKVLTIGDKVPNLKGDNDRFKQMLINLVDNAIKYSDNNGIVKIGTKLENDNCIIWVEDKGVGISKEHIDRIFERFYRVDKARSRAQGGTGLGLAIVKHIVMALNGNIRVESEIGKGSKFILEIPIV</sequence>
<evidence type="ECO:0000256" key="2">
    <source>
        <dbReference type="ARBA" id="ARBA00004236"/>
    </source>
</evidence>
<dbReference type="EMBL" id="ACVI01000040">
    <property type="protein sequence ID" value="EET86966.1"/>
    <property type="molecule type" value="Genomic_DNA"/>
</dbReference>
<comment type="catalytic activity">
    <reaction evidence="1">
        <text>ATP + protein L-histidine = ADP + protein N-phospho-L-histidine.</text>
        <dbReference type="EC" id="2.7.13.3"/>
    </reaction>
</comment>
<keyword evidence="10 19" id="KW-0418">Kinase</keyword>
<evidence type="ECO:0000256" key="3">
    <source>
        <dbReference type="ARBA" id="ARBA00004314"/>
    </source>
</evidence>
<dbReference type="InterPro" id="IPR005467">
    <property type="entry name" value="His_kinase_dom"/>
</dbReference>
<dbReference type="GO" id="GO:0000156">
    <property type="term" value="F:phosphorelay response regulator activity"/>
    <property type="evidence" value="ECO:0007669"/>
    <property type="project" value="TreeGrafter"/>
</dbReference>
<dbReference type="SUPFAM" id="SSF55785">
    <property type="entry name" value="PYP-like sensor domain (PAS domain)"/>
    <property type="match status" value="1"/>
</dbReference>
<evidence type="ECO:0000259" key="18">
    <source>
        <dbReference type="PROSITE" id="PS50885"/>
    </source>
</evidence>
<dbReference type="Gene3D" id="3.30.450.20">
    <property type="entry name" value="PAS domain"/>
    <property type="match status" value="1"/>
</dbReference>
<dbReference type="SMART" id="SM00091">
    <property type="entry name" value="PAS"/>
    <property type="match status" value="1"/>
</dbReference>
<dbReference type="STRING" id="536227.Ccar_00500"/>
<dbReference type="PROSITE" id="PS50112">
    <property type="entry name" value="PAS"/>
    <property type="match status" value="1"/>
</dbReference>
<dbReference type="PANTHER" id="PTHR42878">
    <property type="entry name" value="TWO-COMPONENT HISTIDINE KINASE"/>
    <property type="match status" value="1"/>
</dbReference>
<dbReference type="InterPro" id="IPR000014">
    <property type="entry name" value="PAS"/>
</dbReference>
<dbReference type="GO" id="GO:0030295">
    <property type="term" value="F:protein kinase activator activity"/>
    <property type="evidence" value="ECO:0007669"/>
    <property type="project" value="TreeGrafter"/>
</dbReference>
<dbReference type="GO" id="GO:0007234">
    <property type="term" value="P:osmosensory signaling via phosphorelay pathway"/>
    <property type="evidence" value="ECO:0007669"/>
    <property type="project" value="TreeGrafter"/>
</dbReference>
<name>C6PUY9_9CLOT</name>
<dbReference type="InterPro" id="IPR003594">
    <property type="entry name" value="HATPase_dom"/>
</dbReference>
<dbReference type="InterPro" id="IPR036097">
    <property type="entry name" value="HisK_dim/P_sf"/>
</dbReference>
<dbReference type="FunFam" id="1.10.287.130:FF:000001">
    <property type="entry name" value="Two-component sensor histidine kinase"/>
    <property type="match status" value="1"/>
</dbReference>
<dbReference type="PANTHER" id="PTHR42878:SF7">
    <property type="entry name" value="SENSOR HISTIDINE KINASE GLRK"/>
    <property type="match status" value="1"/>
</dbReference>
<evidence type="ECO:0000256" key="7">
    <source>
        <dbReference type="ARBA" id="ARBA00022679"/>
    </source>
</evidence>
<evidence type="ECO:0000256" key="14">
    <source>
        <dbReference type="ARBA" id="ARBA00023136"/>
    </source>
</evidence>
<protein>
    <recommendedName>
        <fullName evidence="4">histidine kinase</fullName>
        <ecNumber evidence="4">2.7.13.3</ecNumber>
    </recommendedName>
</protein>
<feature type="transmembrane region" description="Helical" evidence="15">
    <location>
        <begin position="6"/>
        <end position="25"/>
    </location>
</feature>